<comment type="caution">
    <text evidence="1">The sequence shown here is derived from an EMBL/GenBank/DDBJ whole genome shotgun (WGS) entry which is preliminary data.</text>
</comment>
<reference evidence="1 2" key="1">
    <citation type="submission" date="2019-08" db="EMBL/GenBank/DDBJ databases">
        <title>Whole genome of Aphis craccivora.</title>
        <authorList>
            <person name="Voronova N.V."/>
            <person name="Shulinski R.S."/>
            <person name="Bandarenka Y.V."/>
            <person name="Zhorov D.G."/>
            <person name="Warner D."/>
        </authorList>
    </citation>
    <scope>NUCLEOTIDE SEQUENCE [LARGE SCALE GENOMIC DNA]</scope>
    <source>
        <strain evidence="1">180601</strain>
        <tissue evidence="1">Whole Body</tissue>
    </source>
</reference>
<evidence type="ECO:0000313" key="2">
    <source>
        <dbReference type="Proteomes" id="UP000478052"/>
    </source>
</evidence>
<evidence type="ECO:0000313" key="1">
    <source>
        <dbReference type="EMBL" id="KAF0765513.1"/>
    </source>
</evidence>
<dbReference type="OrthoDB" id="6581217at2759"/>
<keyword evidence="2" id="KW-1185">Reference proteome</keyword>
<organism evidence="1 2">
    <name type="scientific">Aphis craccivora</name>
    <name type="common">Cowpea aphid</name>
    <dbReference type="NCBI Taxonomy" id="307492"/>
    <lineage>
        <taxon>Eukaryota</taxon>
        <taxon>Metazoa</taxon>
        <taxon>Ecdysozoa</taxon>
        <taxon>Arthropoda</taxon>
        <taxon>Hexapoda</taxon>
        <taxon>Insecta</taxon>
        <taxon>Pterygota</taxon>
        <taxon>Neoptera</taxon>
        <taxon>Paraneoptera</taxon>
        <taxon>Hemiptera</taxon>
        <taxon>Sternorrhyncha</taxon>
        <taxon>Aphidomorpha</taxon>
        <taxon>Aphidoidea</taxon>
        <taxon>Aphididae</taxon>
        <taxon>Aphidini</taxon>
        <taxon>Aphis</taxon>
        <taxon>Aphis</taxon>
    </lineage>
</organism>
<protein>
    <submittedName>
        <fullName evidence="1">Putative nuclease HARBI1</fullName>
    </submittedName>
</protein>
<proteinExistence type="predicted"/>
<feature type="non-terminal residue" evidence="1">
    <location>
        <position position="105"/>
    </location>
</feature>
<dbReference type="EMBL" id="VUJU01001385">
    <property type="protein sequence ID" value="KAF0765513.1"/>
    <property type="molecule type" value="Genomic_DNA"/>
</dbReference>
<accession>A0A6G0Z4Y1</accession>
<dbReference type="AlphaFoldDB" id="A0A6G0Z4Y1"/>
<sequence>MCTTYDRLCIKFSMRTWHQVPNTFTDLQYSYRMEISTISGIVEDVCEDIWKMKSECIPTEEKWREISLVFEENANFPNCIGALDGKHIRVIKPIKGFSKVHFFYL</sequence>
<gene>
    <name evidence="1" type="ORF">FWK35_00003378</name>
</gene>
<dbReference type="Proteomes" id="UP000478052">
    <property type="component" value="Unassembled WGS sequence"/>
</dbReference>
<name>A0A6G0Z4Y1_APHCR</name>